<gene>
    <name evidence="2" type="ORF">AK812_SmicGene14429</name>
</gene>
<feature type="region of interest" description="Disordered" evidence="1">
    <location>
        <begin position="170"/>
        <end position="254"/>
    </location>
</feature>
<organism evidence="2 3">
    <name type="scientific">Symbiodinium microadriaticum</name>
    <name type="common">Dinoflagellate</name>
    <name type="synonym">Zooxanthella microadriatica</name>
    <dbReference type="NCBI Taxonomy" id="2951"/>
    <lineage>
        <taxon>Eukaryota</taxon>
        <taxon>Sar</taxon>
        <taxon>Alveolata</taxon>
        <taxon>Dinophyceae</taxon>
        <taxon>Suessiales</taxon>
        <taxon>Symbiodiniaceae</taxon>
        <taxon>Symbiodinium</taxon>
    </lineage>
</organism>
<evidence type="ECO:0000313" key="2">
    <source>
        <dbReference type="EMBL" id="OLQ02694.1"/>
    </source>
</evidence>
<reference evidence="2 3" key="1">
    <citation type="submission" date="2016-02" db="EMBL/GenBank/DDBJ databases">
        <title>Genome analysis of coral dinoflagellate symbionts highlights evolutionary adaptations to a symbiotic lifestyle.</title>
        <authorList>
            <person name="Aranda M."/>
            <person name="Li Y."/>
            <person name="Liew Y.J."/>
            <person name="Baumgarten S."/>
            <person name="Simakov O."/>
            <person name="Wilson M."/>
            <person name="Piel J."/>
            <person name="Ashoor H."/>
            <person name="Bougouffa S."/>
            <person name="Bajic V.B."/>
            <person name="Ryu T."/>
            <person name="Ravasi T."/>
            <person name="Bayer T."/>
            <person name="Micklem G."/>
            <person name="Kim H."/>
            <person name="Bhak J."/>
            <person name="Lajeunesse T.C."/>
            <person name="Voolstra C.R."/>
        </authorList>
    </citation>
    <scope>NUCLEOTIDE SEQUENCE [LARGE SCALE GENOMIC DNA]</scope>
    <source>
        <strain evidence="2 3">CCMP2467</strain>
    </source>
</reference>
<protein>
    <submittedName>
        <fullName evidence="2">Uncharacterized protein</fullName>
    </submittedName>
</protein>
<keyword evidence="3" id="KW-1185">Reference proteome</keyword>
<feature type="compositionally biased region" description="Low complexity" evidence="1">
    <location>
        <begin position="235"/>
        <end position="250"/>
    </location>
</feature>
<name>A0A1Q9E5J0_SYMMI</name>
<dbReference type="Proteomes" id="UP000186817">
    <property type="component" value="Unassembled WGS sequence"/>
</dbReference>
<evidence type="ECO:0000313" key="3">
    <source>
        <dbReference type="Proteomes" id="UP000186817"/>
    </source>
</evidence>
<sequence>MLLQRPMPFEMQMQMQVMKAQSLGYATSGTCARLSGVELEQRQAYWLPVPGFDKHAQLTNVRLRIVTFDNNAAYLRLEQVRPTETRAPPASNAINVPWPASTMRHDDQIFQAVLAGEVKVHATRQPVNMKTLKVSMNNIQRSLKLKTGTGAGWSDEADDWLIRVLAPPKQKRTNIPGDKQSISENVNKKNEPPIVSEETLDKNVPENTESMDEAPSVSKATLDKNVPENNEPMDADSMSDTSDSSYSSSSTHKSVLRRRVRELESLLNVPFGPGNDLRVRVSHNTVPTLEAFYLLRDGELDKEVIGGFLEEARFGDSEEVPPGPYLDPVFSDEKAAMGEHFVYAIFRLFKDLVLAAPPPTVIETKVMAFCLSAAFPDKVVDDKHDAVVRVGLSTSLSQTVAPLRTESRDRKPSVFLIGHIQRASDGTREDSVTVLPAAALQMKTDHAFTTNYISAPGDSGNPAFGLWADLSFCTLSSTTGVGLGHLVSLSVTPQWAVLPSCIFEDIIEAPSRLNVMPVAVTFILGNGQHVKNPNLRGKVRNTVQNVKNLGGPNGEKMTPAICAAITVSNNVARNPSYCHLVENSPVLISGIIPGCIRVFTAVEKTKQSLAAKTTSSKVSAMGADMALGAELQYYDIRMQLKYQLRIPIMAHKKALKSFATEFPDEFLKFLNNLCPTPCYKGGAEEIGSKIRETPACLKKHLSRAQMPAAAGPGERKPGAVALWQCCACGREWRAESFAGDTTECCPFAPKVLAFGARSAWAPPVAAEAPLSDDEEDDIVEPDQLKKVSDAASKLPGSNFL</sequence>
<evidence type="ECO:0000256" key="1">
    <source>
        <dbReference type="SAM" id="MobiDB-lite"/>
    </source>
</evidence>
<dbReference type="AlphaFoldDB" id="A0A1Q9E5J0"/>
<accession>A0A1Q9E5J0</accession>
<dbReference type="EMBL" id="LSRX01000257">
    <property type="protein sequence ID" value="OLQ02694.1"/>
    <property type="molecule type" value="Genomic_DNA"/>
</dbReference>
<comment type="caution">
    <text evidence="2">The sequence shown here is derived from an EMBL/GenBank/DDBJ whole genome shotgun (WGS) entry which is preliminary data.</text>
</comment>
<proteinExistence type="predicted"/>
<dbReference type="OrthoDB" id="441029at2759"/>